<feature type="transmembrane region" description="Helical" evidence="1">
    <location>
        <begin position="206"/>
        <end position="224"/>
    </location>
</feature>
<dbReference type="Gene3D" id="3.30.1390.10">
    <property type="match status" value="1"/>
</dbReference>
<evidence type="ECO:0000256" key="1">
    <source>
        <dbReference type="SAM" id="Phobius"/>
    </source>
</evidence>
<dbReference type="Proteomes" id="UP000023435">
    <property type="component" value="Unassembled WGS sequence"/>
</dbReference>
<proteinExistence type="predicted"/>
<reference evidence="2 3" key="1">
    <citation type="journal article" date="2014" name="Genome Announc.">
        <title>Draft Genome Sequence of Lysobacter capsici AZ78, a Bacterium Antagonistic to Plant-Pathogenic Oomycetes.</title>
        <authorList>
            <person name="Puopolo G."/>
            <person name="Sonego P."/>
            <person name="Engelen K."/>
            <person name="Pertot I."/>
        </authorList>
    </citation>
    <scope>NUCLEOTIDE SEQUENCE [LARGE SCALE GENOMIC DNA]</scope>
    <source>
        <strain evidence="2 3">AZ78</strain>
    </source>
</reference>
<dbReference type="OrthoDB" id="6028376at2"/>
<keyword evidence="3" id="KW-1185">Reference proteome</keyword>
<protein>
    <recommendedName>
        <fullName evidence="4">Ribosomal protein L7/L12 C-terminal domain-containing protein</fullName>
    </recommendedName>
</protein>
<evidence type="ECO:0008006" key="4">
    <source>
        <dbReference type="Google" id="ProtNLM"/>
    </source>
</evidence>
<dbReference type="AlphaFoldDB" id="A0A108U8E1"/>
<accession>A0A108U8E1</accession>
<evidence type="ECO:0000313" key="3">
    <source>
        <dbReference type="Proteomes" id="UP000023435"/>
    </source>
</evidence>
<keyword evidence="1" id="KW-0472">Membrane</keyword>
<dbReference type="RefSeq" id="WP_036106708.1">
    <property type="nucleotide sequence ID" value="NZ_JAJA02000001.1"/>
</dbReference>
<organism evidence="2 3">
    <name type="scientific">Lysobacter capsici AZ78</name>
    <dbReference type="NCBI Taxonomy" id="1444315"/>
    <lineage>
        <taxon>Bacteria</taxon>
        <taxon>Pseudomonadati</taxon>
        <taxon>Pseudomonadota</taxon>
        <taxon>Gammaproteobacteria</taxon>
        <taxon>Lysobacterales</taxon>
        <taxon>Lysobacteraceae</taxon>
        <taxon>Lysobacter</taxon>
    </lineage>
</organism>
<keyword evidence="1" id="KW-0812">Transmembrane</keyword>
<name>A0A108U8E1_9GAMM</name>
<keyword evidence="1" id="KW-1133">Transmembrane helix</keyword>
<dbReference type="InterPro" id="IPR014719">
    <property type="entry name" value="Ribosomal_bL12_C/ClpS-like"/>
</dbReference>
<sequence>MSNSATPFIPPQVATLLAANRKIEAIKLVLDSNPGLGLRAAKDAVEDFQRNGSSAAVASTARSAAAKQSSGAGQVGDFPQAARQAVAEGNRILAIKIVREAYGLDLRSAMQRVDAYSEGLAADADDDDDDAAAGRNGVTANLPAEAVALILGGDRGRAAQLLEARYGYSTRDAMTGIVAYELSRRRRGFGAAGGDTVRGGDNNGKMLVIAALIAIAAVAAWYFVAA</sequence>
<dbReference type="EMBL" id="JAJA02000001">
    <property type="protein sequence ID" value="KWS04442.1"/>
    <property type="molecule type" value="Genomic_DNA"/>
</dbReference>
<evidence type="ECO:0000313" key="2">
    <source>
        <dbReference type="EMBL" id="KWS04442.1"/>
    </source>
</evidence>
<comment type="caution">
    <text evidence="2">The sequence shown here is derived from an EMBL/GenBank/DDBJ whole genome shotgun (WGS) entry which is preliminary data.</text>
</comment>
<gene>
    <name evidence="2" type="ORF">AZ78_1991</name>
</gene>